<dbReference type="AlphaFoldDB" id="W7U6R1"/>
<dbReference type="Pfam" id="PF00400">
    <property type="entry name" value="WD40"/>
    <property type="match status" value="2"/>
</dbReference>
<dbReference type="Gene3D" id="2.130.10.10">
    <property type="entry name" value="YVTN repeat-like/Quinoprotein amine dehydrogenase"/>
    <property type="match status" value="1"/>
</dbReference>
<gene>
    <name evidence="3" type="ORF">Naga_101210g1</name>
</gene>
<feature type="region of interest" description="Disordered" evidence="2">
    <location>
        <begin position="30"/>
        <end position="50"/>
    </location>
</feature>
<feature type="region of interest" description="Disordered" evidence="2">
    <location>
        <begin position="211"/>
        <end position="233"/>
    </location>
</feature>
<dbReference type="PANTHER" id="PTHR22836:SF0">
    <property type="entry name" value="PRE-MRNA 3' END PROCESSING PROTEIN WDR33"/>
    <property type="match status" value="1"/>
</dbReference>
<feature type="repeat" description="WD" evidence="1">
    <location>
        <begin position="192"/>
        <end position="217"/>
    </location>
</feature>
<dbReference type="PROSITE" id="PS50294">
    <property type="entry name" value="WD_REPEATS_REGION"/>
    <property type="match status" value="1"/>
</dbReference>
<dbReference type="SMART" id="SM00320">
    <property type="entry name" value="WD40"/>
    <property type="match status" value="3"/>
</dbReference>
<dbReference type="InterPro" id="IPR001680">
    <property type="entry name" value="WD40_rpt"/>
</dbReference>
<dbReference type="EMBL" id="AZIL01000285">
    <property type="protein sequence ID" value="EWM28479.1"/>
    <property type="molecule type" value="Genomic_DNA"/>
</dbReference>
<evidence type="ECO:0000313" key="4">
    <source>
        <dbReference type="Proteomes" id="UP000019335"/>
    </source>
</evidence>
<protein>
    <submittedName>
        <fullName evidence="3">Isoform a</fullName>
    </submittedName>
</protein>
<name>W7U6R1_9STRA</name>
<dbReference type="InterPro" id="IPR045245">
    <property type="entry name" value="Pfs2-like"/>
</dbReference>
<dbReference type="PROSITE" id="PS50082">
    <property type="entry name" value="WD_REPEATS_2"/>
    <property type="match status" value="2"/>
</dbReference>
<organism evidence="3 4">
    <name type="scientific">Nannochloropsis gaditana</name>
    <dbReference type="NCBI Taxonomy" id="72520"/>
    <lineage>
        <taxon>Eukaryota</taxon>
        <taxon>Sar</taxon>
        <taxon>Stramenopiles</taxon>
        <taxon>Ochrophyta</taxon>
        <taxon>Eustigmatophyceae</taxon>
        <taxon>Eustigmatales</taxon>
        <taxon>Monodopsidaceae</taxon>
        <taxon>Nannochloropsis</taxon>
    </lineage>
</organism>
<comment type="caution">
    <text evidence="3">The sequence shown here is derived from an EMBL/GenBank/DDBJ whole genome shotgun (WGS) entry which is preliminary data.</text>
</comment>
<dbReference type="SUPFAM" id="SSF50978">
    <property type="entry name" value="WD40 repeat-like"/>
    <property type="match status" value="1"/>
</dbReference>
<dbReference type="Proteomes" id="UP000019335">
    <property type="component" value="Chromosome 4"/>
</dbReference>
<evidence type="ECO:0000256" key="1">
    <source>
        <dbReference type="PROSITE-ProRule" id="PRU00221"/>
    </source>
</evidence>
<dbReference type="GO" id="GO:0031124">
    <property type="term" value="P:mRNA 3'-end processing"/>
    <property type="evidence" value="ECO:0007669"/>
    <property type="project" value="InterPro"/>
</dbReference>
<dbReference type="GO" id="GO:0005847">
    <property type="term" value="C:mRNA cleavage and polyadenylation specificity factor complex"/>
    <property type="evidence" value="ECO:0007669"/>
    <property type="project" value="TreeGrafter"/>
</dbReference>
<keyword evidence="4" id="KW-1185">Reference proteome</keyword>
<keyword evidence="1" id="KW-0853">WD repeat</keyword>
<evidence type="ECO:0000256" key="2">
    <source>
        <dbReference type="SAM" id="MobiDB-lite"/>
    </source>
</evidence>
<dbReference type="OrthoDB" id="16717at2759"/>
<proteinExistence type="predicted"/>
<feature type="compositionally biased region" description="Basic and acidic residues" evidence="2">
    <location>
        <begin position="218"/>
        <end position="233"/>
    </location>
</feature>
<reference evidence="3 4" key="1">
    <citation type="journal article" date="2014" name="Mol. Plant">
        <title>Chromosome Scale Genome Assembly and Transcriptome Profiling of Nannochloropsis gaditana in Nitrogen Depletion.</title>
        <authorList>
            <person name="Corteggiani Carpinelli E."/>
            <person name="Telatin A."/>
            <person name="Vitulo N."/>
            <person name="Forcato C."/>
            <person name="D'Angelo M."/>
            <person name="Schiavon R."/>
            <person name="Vezzi A."/>
            <person name="Giacometti G.M."/>
            <person name="Morosinotto T."/>
            <person name="Valle G."/>
        </authorList>
    </citation>
    <scope>NUCLEOTIDE SEQUENCE [LARGE SCALE GENOMIC DNA]</scope>
    <source>
        <strain evidence="3 4">B-31</strain>
    </source>
</reference>
<dbReference type="InterPro" id="IPR015943">
    <property type="entry name" value="WD40/YVTN_repeat-like_dom_sf"/>
</dbReference>
<dbReference type="PANTHER" id="PTHR22836">
    <property type="entry name" value="WD40 REPEAT PROTEIN"/>
    <property type="match status" value="1"/>
</dbReference>
<feature type="repeat" description="WD" evidence="1">
    <location>
        <begin position="150"/>
        <end position="181"/>
    </location>
</feature>
<dbReference type="InterPro" id="IPR036322">
    <property type="entry name" value="WD40_repeat_dom_sf"/>
</dbReference>
<evidence type="ECO:0000313" key="3">
    <source>
        <dbReference type="EMBL" id="EWM28479.1"/>
    </source>
</evidence>
<sequence>MPPGPSPAFDANNAGMSTYGPAFGASSPVLNKGVDATGRARRPKRKKPLDPTAAVMLQMEGAPFWTTWRDQPVIQPHSSYFKYLTPPAANLHNPVSSLPLFHLRSIVIRDKEKQKGPIFVASWDPTGRRLLTGSESGYVVVIQGTPIKTWMAHDNAIKCMKWSGNGNFMLTGARNGIIKYWARLNSVAAFDLRAHEGEVTAVSFAPSDAKFVSSSDDQVGREGGREGREGRKG</sequence>
<feature type="non-terminal residue" evidence="3">
    <location>
        <position position="233"/>
    </location>
</feature>
<accession>W7U6R1</accession>